<organism evidence="2 3">
    <name type="scientific">Gillisia hiemivivida</name>
    <dbReference type="NCBI Taxonomy" id="291190"/>
    <lineage>
        <taxon>Bacteria</taxon>
        <taxon>Pseudomonadati</taxon>
        <taxon>Bacteroidota</taxon>
        <taxon>Flavobacteriia</taxon>
        <taxon>Flavobacteriales</taxon>
        <taxon>Flavobacteriaceae</taxon>
        <taxon>Gillisia</taxon>
    </lineage>
</organism>
<keyword evidence="1" id="KW-0812">Transmembrane</keyword>
<feature type="transmembrane region" description="Helical" evidence="1">
    <location>
        <begin position="306"/>
        <end position="323"/>
    </location>
</feature>
<dbReference type="OrthoDB" id="7446256at2"/>
<name>A0A5C6ZUT9_9FLAO</name>
<dbReference type="Proteomes" id="UP000321367">
    <property type="component" value="Unassembled WGS sequence"/>
</dbReference>
<dbReference type="AlphaFoldDB" id="A0A5C6ZUT9"/>
<accession>A0A5C6ZUT9</accession>
<protein>
    <submittedName>
        <fullName evidence="2">DUF3667 domain-containing protein</fullName>
    </submittedName>
</protein>
<feature type="transmembrane region" description="Helical" evidence="1">
    <location>
        <begin position="250"/>
        <end position="269"/>
    </location>
</feature>
<feature type="transmembrane region" description="Helical" evidence="1">
    <location>
        <begin position="91"/>
        <end position="109"/>
    </location>
</feature>
<dbReference type="InterPro" id="IPR022134">
    <property type="entry name" value="DUF3667"/>
</dbReference>
<proteinExistence type="predicted"/>
<comment type="caution">
    <text evidence="2">The sequence shown here is derived from an EMBL/GenBank/DDBJ whole genome shotgun (WGS) entry which is preliminary data.</text>
</comment>
<dbReference type="EMBL" id="VORY01000019">
    <property type="protein sequence ID" value="TXD92602.1"/>
    <property type="molecule type" value="Genomic_DNA"/>
</dbReference>
<keyword evidence="1" id="KW-1133">Transmembrane helix</keyword>
<evidence type="ECO:0000313" key="2">
    <source>
        <dbReference type="EMBL" id="TXD92602.1"/>
    </source>
</evidence>
<feature type="transmembrane region" description="Helical" evidence="1">
    <location>
        <begin position="335"/>
        <end position="363"/>
    </location>
</feature>
<evidence type="ECO:0000256" key="1">
    <source>
        <dbReference type="SAM" id="Phobius"/>
    </source>
</evidence>
<feature type="transmembrane region" description="Helical" evidence="1">
    <location>
        <begin position="278"/>
        <end position="300"/>
    </location>
</feature>
<reference evidence="2 3" key="1">
    <citation type="submission" date="2019-08" db="EMBL/GenBank/DDBJ databases">
        <title>Genome sequence of Gillisia hiemivivida IC154 (type strain).</title>
        <authorList>
            <person name="Bowman J.P."/>
        </authorList>
    </citation>
    <scope>NUCLEOTIDE SEQUENCE [LARGE SCALE GENOMIC DNA]</scope>
    <source>
        <strain evidence="2 3">IC154</strain>
    </source>
</reference>
<evidence type="ECO:0000313" key="3">
    <source>
        <dbReference type="Proteomes" id="UP000321367"/>
    </source>
</evidence>
<sequence length="364" mass="42905">MKSEISLTKYRGLCCLNCGHPLDISDKFCSNCGQTNNTKKLSFNDFFLEFFGGIFSYDSRMNRTLATLIFYPGKISRDYINGIRTKYANPFRFFLSISIIFFIIWSFTFQSNNFGGVSDNQTVAELDQFSEKEKEELKEELQKVPFGKEIDLDTILGIKPAEITKNYKDRHLTQRQLDTLNLVESSFKQISLYSEFYNQTSILNPEEAIDSLDHSNKFWNRYLYRKAVDTEIIRNNPKVFFDYLISKSPFIIFFFLPVFALIIWLFYFYKPINYMEHLVFTFHVQSTFFVFVLIGLIIDLIFKSEVFSTIALIIFLFYLYKALRNFYNERRFVTIVKFLALNFIFLTLAIIAAFISALTFFAIR</sequence>
<keyword evidence="1" id="KW-0472">Membrane</keyword>
<gene>
    <name evidence="2" type="ORF">ES724_13260</name>
</gene>
<keyword evidence="3" id="KW-1185">Reference proteome</keyword>
<dbReference type="Pfam" id="PF12412">
    <property type="entry name" value="DUF3667"/>
    <property type="match status" value="1"/>
</dbReference>